<reference evidence="3 4" key="1">
    <citation type="journal article" date="2016" name="Sci. Rep.">
        <title>The Dendrobium catenatum Lindl. genome sequence provides insights into polysaccharide synthase, floral development and adaptive evolution.</title>
        <authorList>
            <person name="Zhang G.Q."/>
            <person name="Xu Q."/>
            <person name="Bian C."/>
            <person name="Tsai W.C."/>
            <person name="Yeh C.M."/>
            <person name="Liu K.W."/>
            <person name="Yoshida K."/>
            <person name="Zhang L.S."/>
            <person name="Chang S.B."/>
            <person name="Chen F."/>
            <person name="Shi Y."/>
            <person name="Su Y.Y."/>
            <person name="Zhang Y.Q."/>
            <person name="Chen L.J."/>
            <person name="Yin Y."/>
            <person name="Lin M."/>
            <person name="Huang H."/>
            <person name="Deng H."/>
            <person name="Wang Z.W."/>
            <person name="Zhu S.L."/>
            <person name="Zhao X."/>
            <person name="Deng C."/>
            <person name="Niu S.C."/>
            <person name="Huang J."/>
            <person name="Wang M."/>
            <person name="Liu G.H."/>
            <person name="Yang H.J."/>
            <person name="Xiao X.J."/>
            <person name="Hsiao Y.Y."/>
            <person name="Wu W.L."/>
            <person name="Chen Y.Y."/>
            <person name="Mitsuda N."/>
            <person name="Ohme-Takagi M."/>
            <person name="Luo Y.B."/>
            <person name="Van de Peer Y."/>
            <person name="Liu Z.J."/>
        </authorList>
    </citation>
    <scope>NUCLEOTIDE SEQUENCE [LARGE SCALE GENOMIC DNA]</scope>
    <source>
        <tissue evidence="3">The whole plant</tissue>
    </source>
</reference>
<name>A0A2I0VCT4_9ASPA</name>
<proteinExistence type="predicted"/>
<keyword evidence="4" id="KW-1185">Reference proteome</keyword>
<dbReference type="Proteomes" id="UP000233837">
    <property type="component" value="Unassembled WGS sequence"/>
</dbReference>
<dbReference type="Gene3D" id="1.25.40.10">
    <property type="entry name" value="Tetratricopeptide repeat domain"/>
    <property type="match status" value="1"/>
</dbReference>
<accession>A0A2I0VCT4</accession>
<dbReference type="Pfam" id="PF12854">
    <property type="entry name" value="PPR_1"/>
    <property type="match status" value="1"/>
</dbReference>
<protein>
    <submittedName>
        <fullName evidence="3">Pentatricopeptide repeat-containing protein</fullName>
    </submittedName>
</protein>
<dbReference type="GO" id="GO:0003723">
    <property type="term" value="F:RNA binding"/>
    <property type="evidence" value="ECO:0007669"/>
    <property type="project" value="InterPro"/>
</dbReference>
<evidence type="ECO:0000256" key="1">
    <source>
        <dbReference type="ARBA" id="ARBA00022737"/>
    </source>
</evidence>
<evidence type="ECO:0000313" key="4">
    <source>
        <dbReference type="Proteomes" id="UP000233837"/>
    </source>
</evidence>
<keyword evidence="1" id="KW-0677">Repeat</keyword>
<feature type="repeat" description="PPR" evidence="2">
    <location>
        <begin position="10"/>
        <end position="45"/>
    </location>
</feature>
<dbReference type="InterPro" id="IPR046960">
    <property type="entry name" value="PPR_At4g14850-like_plant"/>
</dbReference>
<dbReference type="EMBL" id="KZ504776">
    <property type="protein sequence ID" value="PKU61214.1"/>
    <property type="molecule type" value="Genomic_DNA"/>
</dbReference>
<evidence type="ECO:0000256" key="2">
    <source>
        <dbReference type="PROSITE-ProRule" id="PRU00708"/>
    </source>
</evidence>
<dbReference type="InterPro" id="IPR002885">
    <property type="entry name" value="PPR_rpt"/>
</dbReference>
<dbReference type="PROSITE" id="PS51375">
    <property type="entry name" value="PPR"/>
    <property type="match status" value="1"/>
</dbReference>
<dbReference type="PANTHER" id="PTHR47926">
    <property type="entry name" value="PENTATRICOPEPTIDE REPEAT-CONTAINING PROTEIN"/>
    <property type="match status" value="1"/>
</dbReference>
<gene>
    <name evidence="3" type="primary">PCMP-E90</name>
    <name evidence="3" type="ORF">MA16_Dca028163</name>
</gene>
<reference evidence="3 4" key="2">
    <citation type="journal article" date="2017" name="Nature">
        <title>The Apostasia genome and the evolution of orchids.</title>
        <authorList>
            <person name="Zhang G.Q."/>
            <person name="Liu K.W."/>
            <person name="Li Z."/>
            <person name="Lohaus R."/>
            <person name="Hsiao Y.Y."/>
            <person name="Niu S.C."/>
            <person name="Wang J.Y."/>
            <person name="Lin Y.C."/>
            <person name="Xu Q."/>
            <person name="Chen L.J."/>
            <person name="Yoshida K."/>
            <person name="Fujiwara S."/>
            <person name="Wang Z.W."/>
            <person name="Zhang Y.Q."/>
            <person name="Mitsuda N."/>
            <person name="Wang M."/>
            <person name="Liu G.H."/>
            <person name="Pecoraro L."/>
            <person name="Huang H.X."/>
            <person name="Xiao X.J."/>
            <person name="Lin M."/>
            <person name="Wu X.Y."/>
            <person name="Wu W.L."/>
            <person name="Chen Y.Y."/>
            <person name="Chang S.B."/>
            <person name="Sakamoto S."/>
            <person name="Ohme-Takagi M."/>
            <person name="Yagi M."/>
            <person name="Zeng S.J."/>
            <person name="Shen C.Y."/>
            <person name="Yeh C.M."/>
            <person name="Luo Y.B."/>
            <person name="Tsai W.C."/>
            <person name="Van de Peer Y."/>
            <person name="Liu Z.J."/>
        </authorList>
    </citation>
    <scope>NUCLEOTIDE SEQUENCE [LARGE SCALE GENOMIC DNA]</scope>
    <source>
        <tissue evidence="3">The whole plant</tissue>
    </source>
</reference>
<evidence type="ECO:0000313" key="3">
    <source>
        <dbReference type="EMBL" id="PKU61214.1"/>
    </source>
</evidence>
<sequence>MMEKEELEPNEITFVSVLHGCCIAGLVDKGLEYFDLMNIKYGIEPGLSNMAAWWTCMAEMGDSKRPLYRRKILRTKFSIQESVFCNSLFFINEPRTESSSFYARGV</sequence>
<dbReference type="PANTHER" id="PTHR47926:SF533">
    <property type="entry name" value="DYW DOMAIN-CONTAINING PROTEIN"/>
    <property type="match status" value="1"/>
</dbReference>
<dbReference type="NCBIfam" id="TIGR00756">
    <property type="entry name" value="PPR"/>
    <property type="match status" value="1"/>
</dbReference>
<dbReference type="InterPro" id="IPR011990">
    <property type="entry name" value="TPR-like_helical_dom_sf"/>
</dbReference>
<dbReference type="AlphaFoldDB" id="A0A2I0VCT4"/>
<dbReference type="GO" id="GO:0009451">
    <property type="term" value="P:RNA modification"/>
    <property type="evidence" value="ECO:0007669"/>
    <property type="project" value="InterPro"/>
</dbReference>
<organism evidence="3 4">
    <name type="scientific">Dendrobium catenatum</name>
    <dbReference type="NCBI Taxonomy" id="906689"/>
    <lineage>
        <taxon>Eukaryota</taxon>
        <taxon>Viridiplantae</taxon>
        <taxon>Streptophyta</taxon>
        <taxon>Embryophyta</taxon>
        <taxon>Tracheophyta</taxon>
        <taxon>Spermatophyta</taxon>
        <taxon>Magnoliopsida</taxon>
        <taxon>Liliopsida</taxon>
        <taxon>Asparagales</taxon>
        <taxon>Orchidaceae</taxon>
        <taxon>Epidendroideae</taxon>
        <taxon>Malaxideae</taxon>
        <taxon>Dendrobiinae</taxon>
        <taxon>Dendrobium</taxon>
    </lineage>
</organism>